<feature type="compositionally biased region" description="Basic residues" evidence="1">
    <location>
        <begin position="86"/>
        <end position="98"/>
    </location>
</feature>
<feature type="region of interest" description="Disordered" evidence="1">
    <location>
        <begin position="65"/>
        <end position="98"/>
    </location>
</feature>
<dbReference type="GO" id="GO:0016874">
    <property type="term" value="F:ligase activity"/>
    <property type="evidence" value="ECO:0007669"/>
    <property type="project" value="UniProtKB-KW"/>
</dbReference>
<dbReference type="RefSeq" id="WP_184822424.1">
    <property type="nucleotide sequence ID" value="NZ_BMTK01000002.1"/>
</dbReference>
<keyword evidence="2" id="KW-0436">Ligase</keyword>
<sequence length="98" mass="10658">MVDRLVRGIADWEAAHPGQVLPDSPTGKVAGGAVEGDVPHTVPMLSLDNVFSAEEFTAWTASLARRVGPAPRRPRPPTPFPGTTARPRRRRRTARWPG</sequence>
<reference evidence="2 3" key="1">
    <citation type="submission" date="2020-08" db="EMBL/GenBank/DDBJ databases">
        <title>Genomic Encyclopedia of Type Strains, Phase III (KMG-III): the genomes of soil and plant-associated and newly described type strains.</title>
        <authorList>
            <person name="Whitman W."/>
        </authorList>
    </citation>
    <scope>NUCLEOTIDE SEQUENCE [LARGE SCALE GENOMIC DNA]</scope>
    <source>
        <strain evidence="2 3">CECT 3273</strain>
    </source>
</reference>
<gene>
    <name evidence="2" type="ORF">FHS37_003680</name>
</gene>
<dbReference type="Gene3D" id="3.30.470.30">
    <property type="entry name" value="DNA ligase/mRNA capping enzyme"/>
    <property type="match status" value="1"/>
</dbReference>
<accession>A0A7W7M044</accession>
<dbReference type="Proteomes" id="UP000579523">
    <property type="component" value="Unassembled WGS sequence"/>
</dbReference>
<evidence type="ECO:0000256" key="1">
    <source>
        <dbReference type="SAM" id="MobiDB-lite"/>
    </source>
</evidence>
<evidence type="ECO:0000313" key="3">
    <source>
        <dbReference type="Proteomes" id="UP000579523"/>
    </source>
</evidence>
<dbReference type="EMBL" id="JACHJI010000006">
    <property type="protein sequence ID" value="MBB4899619.1"/>
    <property type="molecule type" value="Genomic_DNA"/>
</dbReference>
<dbReference type="AlphaFoldDB" id="A0A7W7M044"/>
<dbReference type="SUPFAM" id="SSF56091">
    <property type="entry name" value="DNA ligase/mRNA capping enzyme, catalytic domain"/>
    <property type="match status" value="1"/>
</dbReference>
<keyword evidence="3" id="KW-1185">Reference proteome</keyword>
<organism evidence="2 3">
    <name type="scientific">Streptomyces griseomycini</name>
    <dbReference type="NCBI Taxonomy" id="66895"/>
    <lineage>
        <taxon>Bacteria</taxon>
        <taxon>Bacillati</taxon>
        <taxon>Actinomycetota</taxon>
        <taxon>Actinomycetes</taxon>
        <taxon>Kitasatosporales</taxon>
        <taxon>Streptomycetaceae</taxon>
        <taxon>Streptomyces</taxon>
    </lineage>
</organism>
<comment type="caution">
    <text evidence="2">The sequence shown here is derived from an EMBL/GenBank/DDBJ whole genome shotgun (WGS) entry which is preliminary data.</text>
</comment>
<protein>
    <submittedName>
        <fullName evidence="2">NAD-dependent DNA ligase</fullName>
    </submittedName>
</protein>
<proteinExistence type="predicted"/>
<evidence type="ECO:0000313" key="2">
    <source>
        <dbReference type="EMBL" id="MBB4899619.1"/>
    </source>
</evidence>
<name>A0A7W7M044_9ACTN</name>